<dbReference type="InterPro" id="IPR023996">
    <property type="entry name" value="TonB-dep_OMP_SusC/RagA"/>
</dbReference>
<keyword evidence="3" id="KW-0732">Signal</keyword>
<comment type="subcellular location">
    <subcellularLocation>
        <location evidence="1">Cell outer membrane</location>
        <topology evidence="1">Multi-pass membrane protein</topology>
    </subcellularLocation>
</comment>
<evidence type="ECO:0000259" key="4">
    <source>
        <dbReference type="Pfam" id="PF07715"/>
    </source>
</evidence>
<dbReference type="EMBL" id="JADIMI010000062">
    <property type="protein sequence ID" value="MBO8452486.1"/>
    <property type="molecule type" value="Genomic_DNA"/>
</dbReference>
<dbReference type="NCBIfam" id="TIGR04057">
    <property type="entry name" value="SusC_RagA_signa"/>
    <property type="match status" value="1"/>
</dbReference>
<name>A0A9D9EVB4_9BACT</name>
<dbReference type="InterPro" id="IPR018247">
    <property type="entry name" value="EF_Hand_1_Ca_BS"/>
</dbReference>
<dbReference type="PROSITE" id="PS52016">
    <property type="entry name" value="TONB_DEPENDENT_REC_3"/>
    <property type="match status" value="1"/>
</dbReference>
<evidence type="ECO:0000313" key="6">
    <source>
        <dbReference type="Proteomes" id="UP000823661"/>
    </source>
</evidence>
<dbReference type="InterPro" id="IPR039426">
    <property type="entry name" value="TonB-dep_rcpt-like"/>
</dbReference>
<proteinExistence type="inferred from homology"/>
<feature type="chain" id="PRO_5039701496" evidence="3">
    <location>
        <begin position="24"/>
        <end position="1071"/>
    </location>
</feature>
<keyword evidence="1" id="KW-0812">Transmembrane</keyword>
<organism evidence="5 6">
    <name type="scientific">Candidatus Cryptobacteroides intestinavium</name>
    <dbReference type="NCBI Taxonomy" id="2840766"/>
    <lineage>
        <taxon>Bacteria</taxon>
        <taxon>Pseudomonadati</taxon>
        <taxon>Bacteroidota</taxon>
        <taxon>Bacteroidia</taxon>
        <taxon>Bacteroidales</taxon>
        <taxon>Candidatus Cryptobacteroides</taxon>
    </lineage>
</organism>
<reference evidence="5" key="1">
    <citation type="submission" date="2020-10" db="EMBL/GenBank/DDBJ databases">
        <authorList>
            <person name="Gilroy R."/>
        </authorList>
    </citation>
    <scope>NUCLEOTIDE SEQUENCE</scope>
    <source>
        <strain evidence="5">B1-20833</strain>
    </source>
</reference>
<dbReference type="NCBIfam" id="TIGR04056">
    <property type="entry name" value="OMP_RagA_SusC"/>
    <property type="match status" value="1"/>
</dbReference>
<gene>
    <name evidence="5" type="ORF">IAC06_06350</name>
</gene>
<keyword evidence="1" id="KW-0813">Transport</keyword>
<evidence type="ECO:0000256" key="1">
    <source>
        <dbReference type="PROSITE-ProRule" id="PRU01360"/>
    </source>
</evidence>
<evidence type="ECO:0000313" key="5">
    <source>
        <dbReference type="EMBL" id="MBO8452486.1"/>
    </source>
</evidence>
<dbReference type="InterPro" id="IPR012910">
    <property type="entry name" value="Plug_dom"/>
</dbReference>
<dbReference type="PROSITE" id="PS00018">
    <property type="entry name" value="EF_HAND_1"/>
    <property type="match status" value="1"/>
</dbReference>
<keyword evidence="1" id="KW-1134">Transmembrane beta strand</keyword>
<dbReference type="Gene3D" id="2.60.40.1120">
    <property type="entry name" value="Carboxypeptidase-like, regulatory domain"/>
    <property type="match status" value="1"/>
</dbReference>
<comment type="similarity">
    <text evidence="1">Belongs to the TonB-dependent receptor family.</text>
</comment>
<dbReference type="GO" id="GO:0009279">
    <property type="term" value="C:cell outer membrane"/>
    <property type="evidence" value="ECO:0007669"/>
    <property type="project" value="UniProtKB-SubCell"/>
</dbReference>
<dbReference type="InterPro" id="IPR008969">
    <property type="entry name" value="CarboxyPept-like_regulatory"/>
</dbReference>
<feature type="signal peptide" evidence="3">
    <location>
        <begin position="1"/>
        <end position="23"/>
    </location>
</feature>
<evidence type="ECO:0000256" key="3">
    <source>
        <dbReference type="SAM" id="SignalP"/>
    </source>
</evidence>
<dbReference type="InterPro" id="IPR023997">
    <property type="entry name" value="TonB-dep_OMP_SusC/RagA_CS"/>
</dbReference>
<dbReference type="SUPFAM" id="SSF49464">
    <property type="entry name" value="Carboxypeptidase regulatory domain-like"/>
    <property type="match status" value="1"/>
</dbReference>
<sequence>MNVHFTLTILSALLVFYPIGADAAESRLSSGENLGQEEKILSGTVVDSKTGDPLVGVTVVQQGNPEYALTDLDGRFTFELSESNDSDIEFSFIGYKTYTVPPEEGKITVRMEQDLQVLEESQVIAYGTQSKMSITGSITSIETKDLLKSPSGSAASALAGAVTGISSIQTSGQPGADDPEIFVRGAGSLTSEASKPLILVDGVERSFFQMDPNEIESITVLKDAASTAVFGVRGANGVILVTTRRGQEGKLSIGVTSSFGLTQALRKLTGVDSYDYALLYTEAQKSDGVSDNALIFTPYITEMFRTNADPIMFPNVNWQEEIFKDLAWQTQHNVTMSGGGKRMKYFISLGYLHQDGVLKRNYETYNPNFMYDRFNYRTNIDVNVTGTTLLKLNIGGKVSDQRSPVNEDLWRTVMWCVPFSSPGFVDGKLIQNATNPYIPIGETKSPYDYYYNWGYDTRNSNDLNIDLSISQKLDFLTSGLSLNVKGAYNTTYYMTVRRGPNGSDSTYTPIYLGSITQPGMSIEDPRFDDTIIYRTEGVTGLDEPLSYSETGTGRSRNWYLEGSINYARKFGDHEITGLLLYNQTKTYYPSTYTDIPTGYVGYVGRITYAFRQKYMVDVNAGYNGSENFAPDRRYGFFPAGSVGWIVSSEKFMRGQKVIDFLKLRASYGLVGNDKYAGDRFLYIGGWNGNHAAVTDGSGGSWQFGVDNTSGMLNDAVENRQGNEEVTWEKAAKQNYGIDMKMFNYRLSLTADYFFEHRWDILSTRNTAPSITDFTLPLMNLGVVNNHGYEVSLGWTDTQNRKVGYWITANVSYSKNKIIYMDEVVPNEPYMAQTGRSTGLNYALEFDRFYDYSDFDAEGNLLADEDGKPLLPVQNGSPKPGDPLFKDKNNDGKIDGNDYTYVGYSSRPEYVFGLVAGIKWKGLEISMQWTGATHASRMLSGEYRTPFGTQNSRTLLKYLADGRWHAGNTENARFPRLTFTNKTLYTTASTMWLMDASYLRLKTAEISYTFSDNAALKKAGISSARIYLNGYNLLTLFSELAEFDIDPEGYTGDGAYTYPNNRIFNFGINLTF</sequence>
<dbReference type="Pfam" id="PF07715">
    <property type="entry name" value="Plug"/>
    <property type="match status" value="1"/>
</dbReference>
<dbReference type="FunFam" id="2.170.130.10:FF:000003">
    <property type="entry name" value="SusC/RagA family TonB-linked outer membrane protein"/>
    <property type="match status" value="1"/>
</dbReference>
<dbReference type="InterPro" id="IPR037066">
    <property type="entry name" value="Plug_dom_sf"/>
</dbReference>
<comment type="caution">
    <text evidence="5">The sequence shown here is derived from an EMBL/GenBank/DDBJ whole genome shotgun (WGS) entry which is preliminary data.</text>
</comment>
<feature type="domain" description="TonB-dependent receptor plug" evidence="4">
    <location>
        <begin position="131"/>
        <end position="238"/>
    </location>
</feature>
<dbReference type="Pfam" id="PF13715">
    <property type="entry name" value="CarbopepD_reg_2"/>
    <property type="match status" value="1"/>
</dbReference>
<evidence type="ECO:0000256" key="2">
    <source>
        <dbReference type="SAM" id="MobiDB-lite"/>
    </source>
</evidence>
<reference evidence="5" key="2">
    <citation type="journal article" date="2021" name="PeerJ">
        <title>Extensive microbial diversity within the chicken gut microbiome revealed by metagenomics and culture.</title>
        <authorList>
            <person name="Gilroy R."/>
            <person name="Ravi A."/>
            <person name="Getino M."/>
            <person name="Pursley I."/>
            <person name="Horton D.L."/>
            <person name="Alikhan N.F."/>
            <person name="Baker D."/>
            <person name="Gharbi K."/>
            <person name="Hall N."/>
            <person name="Watson M."/>
            <person name="Adriaenssens E.M."/>
            <person name="Foster-Nyarko E."/>
            <person name="Jarju S."/>
            <person name="Secka A."/>
            <person name="Antonio M."/>
            <person name="Oren A."/>
            <person name="Chaudhuri R.R."/>
            <person name="La Ragione R."/>
            <person name="Hildebrand F."/>
            <person name="Pallen M.J."/>
        </authorList>
    </citation>
    <scope>NUCLEOTIDE SEQUENCE</scope>
    <source>
        <strain evidence="5">B1-20833</strain>
    </source>
</reference>
<protein>
    <submittedName>
        <fullName evidence="5">TonB-dependent receptor</fullName>
    </submittedName>
</protein>
<accession>A0A9D9EVB4</accession>
<dbReference type="SUPFAM" id="SSF56935">
    <property type="entry name" value="Porins"/>
    <property type="match status" value="1"/>
</dbReference>
<dbReference type="AlphaFoldDB" id="A0A9D9EVB4"/>
<dbReference type="Gene3D" id="2.170.130.10">
    <property type="entry name" value="TonB-dependent receptor, plug domain"/>
    <property type="match status" value="1"/>
</dbReference>
<keyword evidence="5" id="KW-0675">Receptor</keyword>
<keyword evidence="1" id="KW-0998">Cell outer membrane</keyword>
<dbReference type="Proteomes" id="UP000823661">
    <property type="component" value="Unassembled WGS sequence"/>
</dbReference>
<feature type="region of interest" description="Disordered" evidence="2">
    <location>
        <begin position="865"/>
        <end position="888"/>
    </location>
</feature>
<keyword evidence="1" id="KW-0472">Membrane</keyword>